<feature type="domain" description="RHS protein conserved region" evidence="3">
    <location>
        <begin position="1330"/>
        <end position="1360"/>
    </location>
</feature>
<feature type="domain" description="Teneurin-like YD-shell" evidence="7">
    <location>
        <begin position="846"/>
        <end position="989"/>
    </location>
</feature>
<dbReference type="Pfam" id="PF05593">
    <property type="entry name" value="RHS_repeat"/>
    <property type="match status" value="6"/>
</dbReference>
<evidence type="ECO:0000313" key="8">
    <source>
        <dbReference type="EMBL" id="OIJ63276.1"/>
    </source>
</evidence>
<evidence type="ECO:0000259" key="4">
    <source>
        <dbReference type="Pfam" id="PF15644"/>
    </source>
</evidence>
<dbReference type="RefSeq" id="WP_046588277.1">
    <property type="nucleotide sequence ID" value="NZ_LAVA02000108.1"/>
</dbReference>
<feature type="domain" description="DUF6531" evidence="5">
    <location>
        <begin position="401"/>
        <end position="470"/>
    </location>
</feature>
<feature type="domain" description="Tox-PL" evidence="4">
    <location>
        <begin position="1461"/>
        <end position="1555"/>
    </location>
</feature>
<dbReference type="Pfam" id="PF15644">
    <property type="entry name" value="Gln_amidase"/>
    <property type="match status" value="1"/>
</dbReference>
<dbReference type="Pfam" id="PF20148">
    <property type="entry name" value="DUF6531"/>
    <property type="match status" value="1"/>
</dbReference>
<accession>A0A1J4NNU7</accession>
<dbReference type="Pfam" id="PF25023">
    <property type="entry name" value="TEN_YD-shell"/>
    <property type="match status" value="1"/>
</dbReference>
<dbReference type="InterPro" id="IPR001826">
    <property type="entry name" value="RHS"/>
</dbReference>
<evidence type="ECO:0000259" key="3">
    <source>
        <dbReference type="Pfam" id="PF03527"/>
    </source>
</evidence>
<dbReference type="InterPro" id="IPR056823">
    <property type="entry name" value="TEN-like_YD-shell"/>
</dbReference>
<dbReference type="InterPro" id="IPR049082">
    <property type="entry name" value="T7SS_signal"/>
</dbReference>
<dbReference type="InterPro" id="IPR006530">
    <property type="entry name" value="YD"/>
</dbReference>
<evidence type="ECO:0000259" key="5">
    <source>
        <dbReference type="Pfam" id="PF20148"/>
    </source>
</evidence>
<dbReference type="EMBL" id="LAVA02000108">
    <property type="protein sequence ID" value="OIJ63276.1"/>
    <property type="molecule type" value="Genomic_DNA"/>
</dbReference>
<dbReference type="InterPro" id="IPR045351">
    <property type="entry name" value="DUF6531"/>
</dbReference>
<dbReference type="InterPro" id="IPR022385">
    <property type="entry name" value="Rhs_assc_core"/>
</dbReference>
<dbReference type="NCBIfam" id="TIGR03696">
    <property type="entry name" value="Rhs_assc_core"/>
    <property type="match status" value="1"/>
</dbReference>
<organism evidence="8 9">
    <name type="scientific">Streptomyces mangrovisoli</name>
    <dbReference type="NCBI Taxonomy" id="1428628"/>
    <lineage>
        <taxon>Bacteria</taxon>
        <taxon>Bacillati</taxon>
        <taxon>Actinomycetota</taxon>
        <taxon>Actinomycetes</taxon>
        <taxon>Kitasatosporales</taxon>
        <taxon>Streptomycetaceae</taxon>
        <taxon>Streptomyces</taxon>
    </lineage>
</organism>
<keyword evidence="1" id="KW-0677">Repeat</keyword>
<dbReference type="NCBIfam" id="TIGR01643">
    <property type="entry name" value="YD_repeat_2x"/>
    <property type="match status" value="9"/>
</dbReference>
<comment type="caution">
    <text evidence="8">The sequence shown here is derived from an EMBL/GenBank/DDBJ whole genome shotgun (WGS) entry which is preliminary data.</text>
</comment>
<name>A0A1J4NNU7_9ACTN</name>
<dbReference type="STRING" id="1428628.WN71_034955"/>
<gene>
    <name evidence="8" type="ORF">WN71_034955</name>
</gene>
<evidence type="ECO:0000259" key="7">
    <source>
        <dbReference type="Pfam" id="PF25023"/>
    </source>
</evidence>
<dbReference type="InterPro" id="IPR050708">
    <property type="entry name" value="T6SS_VgrG/RHS"/>
</dbReference>
<dbReference type="Gene3D" id="2.180.10.10">
    <property type="entry name" value="RHS repeat-associated core"/>
    <property type="match status" value="3"/>
</dbReference>
<protein>
    <submittedName>
        <fullName evidence="8">Type IV secretion protein Rhs</fullName>
    </submittedName>
</protein>
<reference evidence="8" key="1">
    <citation type="submission" date="2016-10" db="EMBL/GenBank/DDBJ databases">
        <title>Genome sequence of Streptomyces mangrovisoli MUSC 149.</title>
        <authorList>
            <person name="Lee L.-H."/>
            <person name="Ser H.-L."/>
        </authorList>
    </citation>
    <scope>NUCLEOTIDE SEQUENCE [LARGE SCALE GENOMIC DNA]</scope>
    <source>
        <strain evidence="8">MUSC 149</strain>
    </source>
</reference>
<proteinExistence type="predicted"/>
<keyword evidence="9" id="KW-1185">Reference proteome</keyword>
<dbReference type="PANTHER" id="PTHR32305">
    <property type="match status" value="1"/>
</dbReference>
<dbReference type="PANTHER" id="PTHR32305:SF15">
    <property type="entry name" value="PROTEIN RHSA-RELATED"/>
    <property type="match status" value="1"/>
</dbReference>
<dbReference type="InterPro" id="IPR028908">
    <property type="entry name" value="Tox-PL_dom"/>
</dbReference>
<dbReference type="OrthoDB" id="4981820at2"/>
<dbReference type="Pfam" id="PF03527">
    <property type="entry name" value="RHS"/>
    <property type="match status" value="1"/>
</dbReference>
<sequence length="1571" mass="171223">MSGWGKLGGELLSGGKSLYDGAKRETGHLIDEGSDLTGDALDAVGAHGVADKVRDGGDAAASYLGAHVDEAELSADAEPTDLIHGKPATIRDKASHLLVFATAFEEVGTGMKAVDSTGFKGMAADEFRKKFGVHPAKWIQAGAACMDAAAALGALADTVEWAQGQAKDAVRRYKEGKTASDAYGKKVEEYNQKVESGSDDPGPRPSDQDPGETAMREAAEILATARRQRDKVAHETAVKLKAALQHAPKEPSAVDQLKLDGADLMTANYVDSAHVLSGLVKGTSGIVNFARGLNPMDPYNLTHPAEFLQNKVQLLGGVVSMATHPERALTSAWNSFTNDPFEFGGELIPQIALAVASDGAGTAAEAGEGGMLAADADAALTEAPEVAESQTPNVVESGGTDPINLATGRMYLAQTDVTLPGALPLTFRRRVESGSTNGRWFGPAWVSTVDQRLDIAAAGVTFVHEDGIRLFYPHPAPGLPVLPTHGPRWPLDRQADGYTVTDPHTRRVWHFADRGESLAELVQIDDGNGNWIAFEHDDDGVPTAIVHSAGHRLVLDHADGRISGLALAGAGPDGADLPLVRYGHTRGELTEVVGSSGRPLQFAYDDAHRVTSWTDTNGHAYHYAYDERNRCVSQGGTDGHMSLTLSYSDPDPETGLSTTTAVNSHGAVRRYHVNELSQVVAIVDPAGHTRRFVRDRFNRLLAETDALGRTTSYRYDDQGNPTEIVRPDGRRTTFAYDERGLPVRVVRPDGSVLRQEFDERGNRTLVADPATGTTHFTYDDAGRPTGTRDPFGRVTAVRCDAGGLPVEVRDPFGGVMRYERDALGRVTALTDPLGARGELEWTLEGKVTRRRNPDGSEERWTYDGEGNCLTHTDTLGGVTRFEYSPFDLITARVEPGGGRYEFTYDSELRLTRVTNPRGQHWTYEYDTVGRLVTETDFGGRPVRYTYDAAGQLTSRSNALGQVVCYAHDALGQIVRKDVDGEVMTYSYDFTDRVAEATTPDTRLTLLRDRHGRLLSERIDDREVTYAYDEFGRMTGRSTPSGAHTGWDYDDQAQPFRLTADGRVVTLEYDGVGRETSRRFDDSLVISRSFDAMNRLTEQAVDHSGDRVQARRYEYRADGTLTTVHDRLAGERHYELDPVGRATRVTAEGWTESYAYDDLGNQTRAGWPAQGFGDDGCGERAYQGTDLVRAGRVGFEHDAAGRVVVRRRTRLSRKPETWRYSWDGDDRLTQVVTPDGTVWRYRYDALGRRVAKLRLAADGVEVAERVDFAWSGTRLCEQTTTWGGTGDAVTLTWHLNGAEPVAQSERRTAAGPVASAAHADQDEIDARFFAIVTDLSGTPCELVDEAGDIAWQARATHWGKLSWAAQSRAYTPLRFPGQYFDAETGLNYNYLRYYDPEVARYLSQDPLGLAPAANPVAYVDRPTVTCDPLGLAPAKTPYPPKPYETPNLSHLAPHFNPEGGMTNCTYVSEALDRYLGGEGLTAVPGDMGGLQSLDRLQSAYGTAFNDTSFWDMVDNIRNGGDGARGLVAGLPEDGAGHVFNVVNHQGQVMFLDVQTGFVDPMAFKTFKLLRTN</sequence>
<evidence type="ECO:0000256" key="1">
    <source>
        <dbReference type="ARBA" id="ARBA00022737"/>
    </source>
</evidence>
<feature type="domain" description="Putative T7SS secretion signal" evidence="6">
    <location>
        <begin position="17"/>
        <end position="251"/>
    </location>
</feature>
<dbReference type="InterPro" id="IPR031325">
    <property type="entry name" value="RHS_repeat"/>
</dbReference>
<feature type="region of interest" description="Disordered" evidence="2">
    <location>
        <begin position="191"/>
        <end position="213"/>
    </location>
</feature>
<evidence type="ECO:0000256" key="2">
    <source>
        <dbReference type="SAM" id="MobiDB-lite"/>
    </source>
</evidence>
<feature type="region of interest" description="Disordered" evidence="2">
    <location>
        <begin position="766"/>
        <end position="789"/>
    </location>
</feature>
<dbReference type="Proteomes" id="UP000034196">
    <property type="component" value="Unassembled WGS sequence"/>
</dbReference>
<evidence type="ECO:0000313" key="9">
    <source>
        <dbReference type="Proteomes" id="UP000034196"/>
    </source>
</evidence>
<evidence type="ECO:0000259" key="6">
    <source>
        <dbReference type="Pfam" id="PF21725"/>
    </source>
</evidence>
<dbReference type="Pfam" id="PF21725">
    <property type="entry name" value="T7SS_signal"/>
    <property type="match status" value="1"/>
</dbReference>